<comment type="catalytic activity">
    <reaction evidence="13">
        <text>L-lysyl-tRNA(Lys) + a 1,2-diacyl-sn-glycero-3-phospho-(1'-sn-glycerol) = a 1,2-diacyl-sn-glycero-3-phospho-1'-(3'-O-L-lysyl)-sn-glycerol + tRNA(Lys)</text>
        <dbReference type="Rhea" id="RHEA:10668"/>
        <dbReference type="Rhea" id="RHEA-COMP:9696"/>
        <dbReference type="Rhea" id="RHEA-COMP:9697"/>
        <dbReference type="ChEBI" id="CHEBI:64716"/>
        <dbReference type="ChEBI" id="CHEBI:75792"/>
        <dbReference type="ChEBI" id="CHEBI:78442"/>
        <dbReference type="ChEBI" id="CHEBI:78529"/>
        <dbReference type="EC" id="2.3.2.3"/>
    </reaction>
</comment>
<protein>
    <recommendedName>
        <fullName evidence="4">Phosphatidylglycerol lysyltransferase</fullName>
        <ecNumber evidence="3">2.3.2.3</ecNumber>
    </recommendedName>
    <alternativeName>
        <fullName evidence="12">Lysylphosphatidylglycerol synthase</fullName>
    </alternativeName>
</protein>
<dbReference type="Pfam" id="PF03706">
    <property type="entry name" value="LPG_synthase_TM"/>
    <property type="match status" value="1"/>
</dbReference>
<gene>
    <name evidence="16" type="primary">mprF</name>
    <name evidence="16" type="ORF">H5P27_04965</name>
</gene>
<feature type="transmembrane region" description="Helical" evidence="14">
    <location>
        <begin position="423"/>
        <end position="443"/>
    </location>
</feature>
<evidence type="ECO:0000256" key="11">
    <source>
        <dbReference type="ARBA" id="ARBA00023251"/>
    </source>
</evidence>
<feature type="transmembrane region" description="Helical" evidence="14">
    <location>
        <begin position="455"/>
        <end position="478"/>
    </location>
</feature>
<feature type="transmembrane region" description="Helical" evidence="14">
    <location>
        <begin position="211"/>
        <end position="231"/>
    </location>
</feature>
<comment type="similarity">
    <text evidence="2">Belongs to the LPG synthase family.</text>
</comment>
<keyword evidence="17" id="KW-1185">Reference proteome</keyword>
<evidence type="ECO:0000256" key="3">
    <source>
        <dbReference type="ARBA" id="ARBA00012014"/>
    </source>
</evidence>
<dbReference type="GO" id="GO:0005886">
    <property type="term" value="C:plasma membrane"/>
    <property type="evidence" value="ECO:0007669"/>
    <property type="project" value="UniProtKB-SubCell"/>
</dbReference>
<dbReference type="Pfam" id="PF09924">
    <property type="entry name" value="LPG_synthase_C"/>
    <property type="match status" value="1"/>
</dbReference>
<evidence type="ECO:0000259" key="15">
    <source>
        <dbReference type="Pfam" id="PF09924"/>
    </source>
</evidence>
<feature type="domain" description="Phosphatidylglycerol lysyltransferase C-terminal" evidence="15">
    <location>
        <begin position="543"/>
        <end position="829"/>
    </location>
</feature>
<feature type="transmembrane region" description="Helical" evidence="14">
    <location>
        <begin position="53"/>
        <end position="73"/>
    </location>
</feature>
<accession>A0A7X1E7L0</accession>
<feature type="transmembrane region" description="Helical" evidence="14">
    <location>
        <begin position="173"/>
        <end position="190"/>
    </location>
</feature>
<keyword evidence="6" id="KW-0808">Transferase</keyword>
<dbReference type="GO" id="GO:0006629">
    <property type="term" value="P:lipid metabolic process"/>
    <property type="evidence" value="ECO:0007669"/>
    <property type="project" value="UniProtKB-KW"/>
</dbReference>
<keyword evidence="5" id="KW-1003">Cell membrane</keyword>
<dbReference type="InterPro" id="IPR022791">
    <property type="entry name" value="L-PG_synthase/AglD"/>
</dbReference>
<feature type="transmembrane region" description="Helical" evidence="14">
    <location>
        <begin position="132"/>
        <end position="153"/>
    </location>
</feature>
<feature type="transmembrane region" description="Helical" evidence="14">
    <location>
        <begin position="15"/>
        <end position="33"/>
    </location>
</feature>
<feature type="transmembrane region" description="Helical" evidence="14">
    <location>
        <begin position="400"/>
        <end position="417"/>
    </location>
</feature>
<dbReference type="InterPro" id="IPR016181">
    <property type="entry name" value="Acyl_CoA_acyltransferase"/>
</dbReference>
<feature type="transmembrane region" description="Helical" evidence="14">
    <location>
        <begin position="327"/>
        <end position="350"/>
    </location>
</feature>
<dbReference type="GO" id="GO:0055091">
    <property type="term" value="P:phospholipid homeostasis"/>
    <property type="evidence" value="ECO:0007669"/>
    <property type="project" value="TreeGrafter"/>
</dbReference>
<keyword evidence="7 14" id="KW-0812">Transmembrane</keyword>
<dbReference type="Proteomes" id="UP000526501">
    <property type="component" value="Unassembled WGS sequence"/>
</dbReference>
<keyword evidence="8 14" id="KW-1133">Transmembrane helix</keyword>
<proteinExistence type="inferred from homology"/>
<dbReference type="PANTHER" id="PTHR34697">
    <property type="entry name" value="PHOSPHATIDYLGLYCEROL LYSYLTRANSFERASE"/>
    <property type="match status" value="1"/>
</dbReference>
<dbReference type="AlphaFoldDB" id="A0A7X1E7L0"/>
<evidence type="ECO:0000256" key="14">
    <source>
        <dbReference type="SAM" id="Phobius"/>
    </source>
</evidence>
<organism evidence="16 17">
    <name type="scientific">Pelagicoccus albus</name>
    <dbReference type="NCBI Taxonomy" id="415222"/>
    <lineage>
        <taxon>Bacteria</taxon>
        <taxon>Pseudomonadati</taxon>
        <taxon>Verrucomicrobiota</taxon>
        <taxon>Opitutia</taxon>
        <taxon>Puniceicoccales</taxon>
        <taxon>Pelagicoccaceae</taxon>
        <taxon>Pelagicoccus</taxon>
    </lineage>
</organism>
<dbReference type="RefSeq" id="WP_185659269.1">
    <property type="nucleotide sequence ID" value="NZ_CAWPOO010000006.1"/>
</dbReference>
<keyword evidence="11" id="KW-0046">Antibiotic resistance</keyword>
<keyword evidence="9" id="KW-0443">Lipid metabolism</keyword>
<dbReference type="EC" id="2.3.2.3" evidence="3"/>
<feature type="transmembrane region" description="Helical" evidence="14">
    <location>
        <begin position="370"/>
        <end position="393"/>
    </location>
</feature>
<evidence type="ECO:0000313" key="16">
    <source>
        <dbReference type="EMBL" id="MBC2605389.1"/>
    </source>
</evidence>
<evidence type="ECO:0000256" key="1">
    <source>
        <dbReference type="ARBA" id="ARBA00004651"/>
    </source>
</evidence>
<feature type="transmembrane region" description="Helical" evidence="14">
    <location>
        <begin position="93"/>
        <end position="111"/>
    </location>
</feature>
<evidence type="ECO:0000256" key="12">
    <source>
        <dbReference type="ARBA" id="ARBA00031899"/>
    </source>
</evidence>
<dbReference type="GO" id="GO:0046677">
    <property type="term" value="P:response to antibiotic"/>
    <property type="evidence" value="ECO:0007669"/>
    <property type="project" value="UniProtKB-KW"/>
</dbReference>
<feature type="transmembrane region" description="Helical" evidence="14">
    <location>
        <begin position="237"/>
        <end position="255"/>
    </location>
</feature>
<evidence type="ECO:0000256" key="8">
    <source>
        <dbReference type="ARBA" id="ARBA00022989"/>
    </source>
</evidence>
<evidence type="ECO:0000256" key="9">
    <source>
        <dbReference type="ARBA" id="ARBA00023098"/>
    </source>
</evidence>
<dbReference type="PANTHER" id="PTHR34697:SF2">
    <property type="entry name" value="PHOSPHATIDYLGLYCEROL LYSYLTRANSFERASE"/>
    <property type="match status" value="1"/>
</dbReference>
<evidence type="ECO:0000256" key="6">
    <source>
        <dbReference type="ARBA" id="ARBA00022679"/>
    </source>
</evidence>
<evidence type="ECO:0000256" key="5">
    <source>
        <dbReference type="ARBA" id="ARBA00022475"/>
    </source>
</evidence>
<dbReference type="SUPFAM" id="SSF55729">
    <property type="entry name" value="Acyl-CoA N-acyltransferases (Nat)"/>
    <property type="match status" value="1"/>
</dbReference>
<name>A0A7X1E7L0_9BACT</name>
<dbReference type="EMBL" id="JACHVC010000006">
    <property type="protein sequence ID" value="MBC2605389.1"/>
    <property type="molecule type" value="Genomic_DNA"/>
</dbReference>
<feature type="transmembrane region" description="Helical" evidence="14">
    <location>
        <begin position="260"/>
        <end position="277"/>
    </location>
</feature>
<evidence type="ECO:0000313" key="17">
    <source>
        <dbReference type="Proteomes" id="UP000526501"/>
    </source>
</evidence>
<evidence type="ECO:0000256" key="4">
    <source>
        <dbReference type="ARBA" id="ARBA00021546"/>
    </source>
</evidence>
<reference evidence="16 17" key="1">
    <citation type="submission" date="2020-07" db="EMBL/GenBank/DDBJ databases">
        <authorList>
            <person name="Feng X."/>
        </authorList>
    </citation>
    <scope>NUCLEOTIDE SEQUENCE [LARGE SCALE GENOMIC DNA]</scope>
    <source>
        <strain evidence="16 17">JCM23202</strain>
    </source>
</reference>
<sequence length="863" mass="95510">MSELSAKSKLNAKKSLMTIGAILLVAGLMYLLYKNLSGFDYRTVIAAMKGYSWSAVAFAIGFTAVSYLLMAGYDWLGQIYIGNRQNWKRTMLVSFYSYVLSLNVGLSIVSSSAVRYKMYQGWGYKTSDIAKLIVFASVSFWLGLVVLAGAALFFTDVRFDGAYPIPDALVKPLGALMMLAGLAYILACRFSKGKLAIKGRELALPGWKTGVGQIGITVLDTVAAATALYFLIPDDNLSFFAFTSIFCIAFFGGLVSSTPGGIGVFETVFLLFLPTAASDNELLAALLVYRAIYFLLPLLVACALFAALEGKSFVGKAGPRMEKAQTWLSVIAPRVLSALIFFGGLIMLFAGSLPSNSLHSEWLKGMMPGMFVELSHFAVSLMGLALLFLAYGIKRKIDSSYYLTLLVLSIGAPLSLLRGDGMGAFLALVAMGAVLTPCRRYFYRRSSLLDLNMDLGSLIAVLVAVACTIYLGVFVYHHGAYENQSWWAFEFDGQKSRFLRTSFGIALAGLLFCFYKLVHTVKPIAGTPYWQCKEAVDRILESSPVASSNLALMGDKRFYFNDEETAFIMFRISGKTWVSMGDPVGDPKAFKNLITSFRELAAEYGGQPVFYQASKDHLFNYVDVGLRPVKVGEVARVRLEDFTLTGSKRQSMRSRLKRVAKKGCVFEMLSQEEALLEMQTLKAISDEWLAAKKAREKGFSLGYFDESYLARFRIAVVRVEGKIVAFTNVWETRSKEEISIDLMRYSNDAPPSVMEFLFVELIKWSQEEGFVFFDLRVAPLSGITVGNSVPFAHKLLDVVFNHGENFYGFKGIRSYKERFSPEWEPIYVASPSSWRLPFVTADLTRVVSSRPSPSAPAGFHGSN</sequence>
<evidence type="ECO:0000256" key="2">
    <source>
        <dbReference type="ARBA" id="ARBA00008627"/>
    </source>
</evidence>
<evidence type="ECO:0000256" key="7">
    <source>
        <dbReference type="ARBA" id="ARBA00022692"/>
    </source>
</evidence>
<evidence type="ECO:0000256" key="10">
    <source>
        <dbReference type="ARBA" id="ARBA00023136"/>
    </source>
</evidence>
<feature type="transmembrane region" description="Helical" evidence="14">
    <location>
        <begin position="498"/>
        <end position="518"/>
    </location>
</feature>
<evidence type="ECO:0000256" key="13">
    <source>
        <dbReference type="ARBA" id="ARBA00047540"/>
    </source>
</evidence>
<dbReference type="InterPro" id="IPR024320">
    <property type="entry name" value="LPG_synthase_C"/>
</dbReference>
<comment type="caution">
    <text evidence="16">The sequence shown here is derived from an EMBL/GenBank/DDBJ whole genome shotgun (WGS) entry which is preliminary data.</text>
</comment>
<dbReference type="InterPro" id="IPR051211">
    <property type="entry name" value="PG_lysyltransferase"/>
</dbReference>
<dbReference type="GO" id="GO:0050071">
    <property type="term" value="F:phosphatidylglycerol lysyltransferase activity"/>
    <property type="evidence" value="ECO:0007669"/>
    <property type="project" value="UniProtKB-EC"/>
</dbReference>
<feature type="transmembrane region" description="Helical" evidence="14">
    <location>
        <begin position="283"/>
        <end position="306"/>
    </location>
</feature>
<keyword evidence="10 14" id="KW-0472">Membrane</keyword>
<dbReference type="NCBIfam" id="NF033480">
    <property type="entry name" value="bifunc_MprF"/>
    <property type="match status" value="1"/>
</dbReference>
<comment type="subcellular location">
    <subcellularLocation>
        <location evidence="1">Cell membrane</location>
        <topology evidence="1">Multi-pass membrane protein</topology>
    </subcellularLocation>
</comment>